<organism evidence="12 13">
    <name type="scientific">Babesia duncani</name>
    <dbReference type="NCBI Taxonomy" id="323732"/>
    <lineage>
        <taxon>Eukaryota</taxon>
        <taxon>Sar</taxon>
        <taxon>Alveolata</taxon>
        <taxon>Apicomplexa</taxon>
        <taxon>Aconoidasida</taxon>
        <taxon>Piroplasmida</taxon>
        <taxon>Babesiidae</taxon>
        <taxon>Babesia</taxon>
    </lineage>
</organism>
<dbReference type="InterPro" id="IPR017441">
    <property type="entry name" value="Protein_kinase_ATP_BS"/>
</dbReference>
<gene>
    <name evidence="12" type="ORF">BdWA1_001743</name>
</gene>
<evidence type="ECO:0000256" key="2">
    <source>
        <dbReference type="ARBA" id="ARBA00022527"/>
    </source>
</evidence>
<dbReference type="GO" id="GO:0000245">
    <property type="term" value="P:spliceosomal complex assembly"/>
    <property type="evidence" value="ECO:0007669"/>
    <property type="project" value="TreeGrafter"/>
</dbReference>
<feature type="region of interest" description="Disordered" evidence="10">
    <location>
        <begin position="1"/>
        <end position="25"/>
    </location>
</feature>
<dbReference type="GeneID" id="94336041"/>
<dbReference type="Gene3D" id="3.30.200.20">
    <property type="entry name" value="Phosphorylase Kinase, domain 1"/>
    <property type="match status" value="1"/>
</dbReference>
<dbReference type="FunFam" id="1.10.510.10:FF:000275">
    <property type="entry name" value="SRSF protein kinase 2 isoform X3"/>
    <property type="match status" value="1"/>
</dbReference>
<keyword evidence="2" id="KW-0723">Serine/threonine-protein kinase</keyword>
<dbReference type="InterPro" id="IPR011009">
    <property type="entry name" value="Kinase-like_dom_sf"/>
</dbReference>
<dbReference type="Gene3D" id="1.10.510.10">
    <property type="entry name" value="Transferase(Phosphotransferase) domain 1"/>
    <property type="match status" value="1"/>
</dbReference>
<evidence type="ECO:0000256" key="7">
    <source>
        <dbReference type="ARBA" id="ARBA00047899"/>
    </source>
</evidence>
<dbReference type="KEGG" id="bdw:94336041"/>
<dbReference type="PROSITE" id="PS00108">
    <property type="entry name" value="PROTEIN_KINASE_ST"/>
    <property type="match status" value="1"/>
</dbReference>
<feature type="compositionally biased region" description="Polar residues" evidence="10">
    <location>
        <begin position="311"/>
        <end position="320"/>
    </location>
</feature>
<evidence type="ECO:0000256" key="4">
    <source>
        <dbReference type="ARBA" id="ARBA00022741"/>
    </source>
</evidence>
<keyword evidence="13" id="KW-1185">Reference proteome</keyword>
<dbReference type="SMART" id="SM00220">
    <property type="entry name" value="S_TKc"/>
    <property type="match status" value="1"/>
</dbReference>
<keyword evidence="5 12" id="KW-0418">Kinase</keyword>
<dbReference type="InterPro" id="IPR051334">
    <property type="entry name" value="SRPK"/>
</dbReference>
<comment type="catalytic activity">
    <reaction evidence="8">
        <text>L-seryl-[protein] + ATP = O-phospho-L-seryl-[protein] + ADP + H(+)</text>
        <dbReference type="Rhea" id="RHEA:17989"/>
        <dbReference type="Rhea" id="RHEA-COMP:9863"/>
        <dbReference type="Rhea" id="RHEA-COMP:11604"/>
        <dbReference type="ChEBI" id="CHEBI:15378"/>
        <dbReference type="ChEBI" id="CHEBI:29999"/>
        <dbReference type="ChEBI" id="CHEBI:30616"/>
        <dbReference type="ChEBI" id="CHEBI:83421"/>
        <dbReference type="ChEBI" id="CHEBI:456216"/>
        <dbReference type="EC" id="2.7.11.1"/>
    </reaction>
</comment>
<dbReference type="EMBL" id="JALLKP010000002">
    <property type="protein sequence ID" value="KAK2196496.1"/>
    <property type="molecule type" value="Genomic_DNA"/>
</dbReference>
<dbReference type="GO" id="GO:0004674">
    <property type="term" value="F:protein serine/threonine kinase activity"/>
    <property type="evidence" value="ECO:0007669"/>
    <property type="project" value="UniProtKB-KW"/>
</dbReference>
<dbReference type="AlphaFoldDB" id="A0AAD9UP18"/>
<dbReference type="EC" id="2.7.11.1" evidence="1"/>
<feature type="compositionally biased region" description="Polar residues" evidence="10">
    <location>
        <begin position="1"/>
        <end position="16"/>
    </location>
</feature>
<name>A0AAD9UP18_9APIC</name>
<dbReference type="RefSeq" id="XP_067803338.1">
    <property type="nucleotide sequence ID" value="XM_067946774.1"/>
</dbReference>
<keyword evidence="4 9" id="KW-0547">Nucleotide-binding</keyword>
<evidence type="ECO:0000256" key="9">
    <source>
        <dbReference type="PROSITE-ProRule" id="PRU10141"/>
    </source>
</evidence>
<dbReference type="GO" id="GO:0005524">
    <property type="term" value="F:ATP binding"/>
    <property type="evidence" value="ECO:0007669"/>
    <property type="project" value="UniProtKB-UniRule"/>
</dbReference>
<keyword evidence="6 9" id="KW-0067">ATP-binding</keyword>
<dbReference type="InterPro" id="IPR008271">
    <property type="entry name" value="Ser/Thr_kinase_AS"/>
</dbReference>
<feature type="region of interest" description="Disordered" evidence="10">
    <location>
        <begin position="37"/>
        <end position="83"/>
    </location>
</feature>
<proteinExistence type="predicted"/>
<comment type="caution">
    <text evidence="12">The sequence shown here is derived from an EMBL/GenBank/DDBJ whole genome shotgun (WGS) entry which is preliminary data.</text>
</comment>
<sequence>MQARDSSSNAGSSKPNGQRLVNDKELSCSLDDLSLKAHADSPVNKSNDKSTPITRSKQVTCTNKGAGGGKKDQNPVGSSLSSSFEDSLTTSQYSWSSEGSSFDCCASESEDQRGYQQGGYHPVNIGEVYDGRYRIDAKLGWGYFSTVWLAADLKAKQPRFVAIKFQRSSPEHIETVIDEIRILKRVRDEVRNPIWLNAIASFRDFIKYTDMRGVVTYLDHFTVDGPNGKHTAIVFETMGPNLLSLIKLYKFQGIPMPLVKRITLHVLLGLVYLHDVCGIIHTDLKPENVLVSSPLSNAKPPPCESTCDAKPQNQQNNQKDLYTKPKPGNARDRVPIVVDTLDGPIQVKPVTRESFDHEGAIYKICDLGNACWIHHHFSEEIQTRQYRAPEAILQSGYSQKADIWSLASIIFELVTGDYLFHPRGRNPFSRDVNHLQLIVELLGPIPMEMVRGKKAETFDIARINKTRPWPLDSVLIRKYKMDPAQAKDLSEFLLCMLRISPKERQSAQALIHHKWLHT</sequence>
<dbReference type="PROSITE" id="PS00107">
    <property type="entry name" value="PROTEIN_KINASE_ATP"/>
    <property type="match status" value="1"/>
</dbReference>
<evidence type="ECO:0000313" key="13">
    <source>
        <dbReference type="Proteomes" id="UP001214638"/>
    </source>
</evidence>
<comment type="catalytic activity">
    <reaction evidence="7">
        <text>L-threonyl-[protein] + ATP = O-phospho-L-threonyl-[protein] + ADP + H(+)</text>
        <dbReference type="Rhea" id="RHEA:46608"/>
        <dbReference type="Rhea" id="RHEA-COMP:11060"/>
        <dbReference type="Rhea" id="RHEA-COMP:11605"/>
        <dbReference type="ChEBI" id="CHEBI:15378"/>
        <dbReference type="ChEBI" id="CHEBI:30013"/>
        <dbReference type="ChEBI" id="CHEBI:30616"/>
        <dbReference type="ChEBI" id="CHEBI:61977"/>
        <dbReference type="ChEBI" id="CHEBI:456216"/>
        <dbReference type="EC" id="2.7.11.1"/>
    </reaction>
</comment>
<feature type="domain" description="Protein kinase" evidence="11">
    <location>
        <begin position="133"/>
        <end position="516"/>
    </location>
</feature>
<dbReference type="SUPFAM" id="SSF56112">
    <property type="entry name" value="Protein kinase-like (PK-like)"/>
    <property type="match status" value="1"/>
</dbReference>
<dbReference type="PANTHER" id="PTHR47634">
    <property type="entry name" value="PROTEIN KINASE DOMAIN-CONTAINING PROTEIN-RELATED"/>
    <property type="match status" value="1"/>
</dbReference>
<evidence type="ECO:0000256" key="8">
    <source>
        <dbReference type="ARBA" id="ARBA00048679"/>
    </source>
</evidence>
<evidence type="ECO:0000259" key="11">
    <source>
        <dbReference type="PROSITE" id="PS50011"/>
    </source>
</evidence>
<evidence type="ECO:0000256" key="10">
    <source>
        <dbReference type="SAM" id="MobiDB-lite"/>
    </source>
</evidence>
<evidence type="ECO:0000313" key="12">
    <source>
        <dbReference type="EMBL" id="KAK2196496.1"/>
    </source>
</evidence>
<reference evidence="12" key="1">
    <citation type="journal article" date="2023" name="Nat. Microbiol.">
        <title>Babesia duncani multi-omics identifies virulence factors and drug targets.</title>
        <authorList>
            <person name="Singh P."/>
            <person name="Lonardi S."/>
            <person name="Liang Q."/>
            <person name="Vydyam P."/>
            <person name="Khabirova E."/>
            <person name="Fang T."/>
            <person name="Gihaz S."/>
            <person name="Thekkiniath J."/>
            <person name="Munshi M."/>
            <person name="Abel S."/>
            <person name="Ciampossin L."/>
            <person name="Batugedara G."/>
            <person name="Gupta M."/>
            <person name="Lu X.M."/>
            <person name="Lenz T."/>
            <person name="Chakravarty S."/>
            <person name="Cornillot E."/>
            <person name="Hu Y."/>
            <person name="Ma W."/>
            <person name="Gonzalez L.M."/>
            <person name="Sanchez S."/>
            <person name="Estrada K."/>
            <person name="Sanchez-Flores A."/>
            <person name="Montero E."/>
            <person name="Harb O.S."/>
            <person name="Le Roch K.G."/>
            <person name="Mamoun C.B."/>
        </authorList>
    </citation>
    <scope>NUCLEOTIDE SEQUENCE</scope>
    <source>
        <strain evidence="12">WA1</strain>
    </source>
</reference>
<dbReference type="Proteomes" id="UP001214638">
    <property type="component" value="Unassembled WGS sequence"/>
</dbReference>
<evidence type="ECO:0000256" key="5">
    <source>
        <dbReference type="ARBA" id="ARBA00022777"/>
    </source>
</evidence>
<feature type="region of interest" description="Disordered" evidence="10">
    <location>
        <begin position="295"/>
        <end position="328"/>
    </location>
</feature>
<dbReference type="PANTHER" id="PTHR47634:SF9">
    <property type="entry name" value="PROTEIN KINASE DOMAIN-CONTAINING PROTEIN-RELATED"/>
    <property type="match status" value="1"/>
</dbReference>
<feature type="compositionally biased region" description="Polar residues" evidence="10">
    <location>
        <begin position="43"/>
        <end position="63"/>
    </location>
</feature>
<keyword evidence="3" id="KW-0808">Transferase</keyword>
<dbReference type="InterPro" id="IPR000719">
    <property type="entry name" value="Prot_kinase_dom"/>
</dbReference>
<dbReference type="Pfam" id="PF00069">
    <property type="entry name" value="Pkinase"/>
    <property type="match status" value="2"/>
</dbReference>
<accession>A0AAD9UP18</accession>
<evidence type="ECO:0000256" key="6">
    <source>
        <dbReference type="ARBA" id="ARBA00022840"/>
    </source>
</evidence>
<protein>
    <recommendedName>
        <fullName evidence="1">non-specific serine/threonine protein kinase</fullName>
        <ecNumber evidence="1">2.7.11.1</ecNumber>
    </recommendedName>
</protein>
<dbReference type="PROSITE" id="PS50011">
    <property type="entry name" value="PROTEIN_KINASE_DOM"/>
    <property type="match status" value="1"/>
</dbReference>
<evidence type="ECO:0000256" key="3">
    <source>
        <dbReference type="ARBA" id="ARBA00022679"/>
    </source>
</evidence>
<feature type="binding site" evidence="9">
    <location>
        <position position="164"/>
    </location>
    <ligand>
        <name>ATP</name>
        <dbReference type="ChEBI" id="CHEBI:30616"/>
    </ligand>
</feature>
<dbReference type="GO" id="GO:0050684">
    <property type="term" value="P:regulation of mRNA processing"/>
    <property type="evidence" value="ECO:0007669"/>
    <property type="project" value="TreeGrafter"/>
</dbReference>
<evidence type="ECO:0000256" key="1">
    <source>
        <dbReference type="ARBA" id="ARBA00012513"/>
    </source>
</evidence>